<keyword evidence="3" id="KW-1185">Reference proteome</keyword>
<reference evidence="3" key="1">
    <citation type="submission" date="2015-03" db="EMBL/GenBank/DDBJ databases">
        <title>Luteipulveratus halotolerans sp. nov., a novel actinobacterium (Dermacoccaceae) from Sarawak, Malaysia.</title>
        <authorList>
            <person name="Juboi H."/>
            <person name="Basik A."/>
            <person name="Shamsul S.S."/>
            <person name="Arnold P."/>
            <person name="Schmitt E.K."/>
            <person name="Sanglier J.-J."/>
            <person name="Yeo T."/>
        </authorList>
    </citation>
    <scope>NUCLEOTIDE SEQUENCE [LARGE SCALE GENOMIC DNA]</scope>
    <source>
        <strain evidence="3">C296001</strain>
    </source>
</reference>
<protein>
    <submittedName>
        <fullName evidence="2">Uncharacterized protein</fullName>
    </submittedName>
</protein>
<dbReference type="EMBL" id="LAIR01000002">
    <property type="protein sequence ID" value="KNX37519.1"/>
    <property type="molecule type" value="Genomic_DNA"/>
</dbReference>
<evidence type="ECO:0000313" key="2">
    <source>
        <dbReference type="EMBL" id="KNX37519.1"/>
    </source>
</evidence>
<dbReference type="AlphaFoldDB" id="A0A0L6CIH6"/>
<accession>A0A0L6CIH6</accession>
<name>A0A0L6CIH6_9MICO</name>
<proteinExistence type="predicted"/>
<feature type="compositionally biased region" description="Low complexity" evidence="1">
    <location>
        <begin position="12"/>
        <end position="24"/>
    </location>
</feature>
<gene>
    <name evidence="2" type="ORF">VV01_10745</name>
</gene>
<evidence type="ECO:0000313" key="3">
    <source>
        <dbReference type="Proteomes" id="UP000037397"/>
    </source>
</evidence>
<dbReference type="Proteomes" id="UP000037397">
    <property type="component" value="Unassembled WGS sequence"/>
</dbReference>
<feature type="region of interest" description="Disordered" evidence="1">
    <location>
        <begin position="1"/>
        <end position="24"/>
    </location>
</feature>
<organism evidence="2 3">
    <name type="scientific">Luteipulveratus halotolerans</name>
    <dbReference type="NCBI Taxonomy" id="1631356"/>
    <lineage>
        <taxon>Bacteria</taxon>
        <taxon>Bacillati</taxon>
        <taxon>Actinomycetota</taxon>
        <taxon>Actinomycetes</taxon>
        <taxon>Micrococcales</taxon>
        <taxon>Dermacoccaceae</taxon>
        <taxon>Luteipulveratus</taxon>
    </lineage>
</organism>
<sequence length="69" mass="7201">MLLHRTQVEGGAQAQRSSESSAANSLLEAVCSGMQPSPSARTALLRVGNHADQISGGARVREGNHSQQC</sequence>
<comment type="caution">
    <text evidence="2">The sequence shown here is derived from an EMBL/GenBank/DDBJ whole genome shotgun (WGS) entry which is preliminary data.</text>
</comment>
<evidence type="ECO:0000256" key="1">
    <source>
        <dbReference type="SAM" id="MobiDB-lite"/>
    </source>
</evidence>